<dbReference type="SMART" id="SM00232">
    <property type="entry name" value="JAB_MPN"/>
    <property type="match status" value="1"/>
</dbReference>
<sequence length="312" mass="35265">MGDSTRSFQGLFNSFGGMRNMQNFGPLADTSEQVYISSLALLKMLKHGRAGVPMEVMGLMLGDFIDDYTIRVVDVFSMPQSGNSVSVEAVDPVYQTEMKDQLKRTGRPEVVVGWYHSHPGFGCWFSGTDVNTQQSFEQLNPRAVGVVIDPIQSVKGKVVIDCFRLISPHLIMLGHEPRQTTSNIGHLQKPTIIALVHGLNRNYYSIVINCKKTPLESQMLLNFNKNRWTKDLHLQDFVERQKENNDLVREIRDLCEKYNQSIKQEMTCKPEELVVANVGKLDAKKHIENSVNTLLSNNTLNVFSTMLAIEML</sequence>
<dbReference type="Proteomes" id="UP000001949">
    <property type="component" value="Unassembled WGS sequence"/>
</dbReference>
<dbReference type="Pfam" id="PF01398">
    <property type="entry name" value="JAB"/>
    <property type="match status" value="1"/>
</dbReference>
<dbReference type="Pfam" id="PF23594">
    <property type="entry name" value="RPN11_C"/>
    <property type="match status" value="1"/>
</dbReference>
<dbReference type="FunCoup" id="Q4N5U0">
    <property type="interactions" value="526"/>
</dbReference>
<comment type="caution">
    <text evidence="8">The sequence shown here is derived from an EMBL/GenBank/DDBJ whole genome shotgun (WGS) entry which is preliminary data.</text>
</comment>
<name>Q4N5U0_THEPA</name>
<dbReference type="Gene3D" id="3.40.140.10">
    <property type="entry name" value="Cytidine Deaminase, domain 2"/>
    <property type="match status" value="1"/>
</dbReference>
<dbReference type="CDD" id="cd08069">
    <property type="entry name" value="MPN_RPN11_CSN5"/>
    <property type="match status" value="1"/>
</dbReference>
<dbReference type="AlphaFoldDB" id="Q4N5U0"/>
<evidence type="ECO:0000313" key="8">
    <source>
        <dbReference type="EMBL" id="EAN32483.1"/>
    </source>
</evidence>
<dbReference type="GO" id="GO:0008237">
    <property type="term" value="F:metallopeptidase activity"/>
    <property type="evidence" value="ECO:0007669"/>
    <property type="project" value="UniProtKB-KW"/>
</dbReference>
<proteinExistence type="predicted"/>
<dbReference type="GO" id="GO:0000502">
    <property type="term" value="C:proteasome complex"/>
    <property type="evidence" value="ECO:0007669"/>
    <property type="project" value="UniProtKB-KW"/>
</dbReference>
<dbReference type="OMA" id="KTGRHEM"/>
<keyword evidence="9" id="KW-1185">Reference proteome</keyword>
<keyword evidence="1" id="KW-0645">Protease</keyword>
<dbReference type="PROSITE" id="PS50249">
    <property type="entry name" value="MPN"/>
    <property type="match status" value="1"/>
</dbReference>
<evidence type="ECO:0000256" key="5">
    <source>
        <dbReference type="ARBA" id="ARBA00022942"/>
    </source>
</evidence>
<evidence type="ECO:0000256" key="1">
    <source>
        <dbReference type="ARBA" id="ARBA00022670"/>
    </source>
</evidence>
<dbReference type="InterPro" id="IPR000555">
    <property type="entry name" value="JAMM/MPN+_dom"/>
</dbReference>
<keyword evidence="4" id="KW-0862">Zinc</keyword>
<gene>
    <name evidence="8" type="ordered locus">TP02_0201</name>
</gene>
<feature type="domain" description="MPN" evidence="7">
    <location>
        <begin position="34"/>
        <end position="167"/>
    </location>
</feature>
<dbReference type="STRING" id="5875.Q4N5U0"/>
<dbReference type="SUPFAM" id="SSF102712">
    <property type="entry name" value="JAB1/MPN domain"/>
    <property type="match status" value="1"/>
</dbReference>
<evidence type="ECO:0000256" key="6">
    <source>
        <dbReference type="ARBA" id="ARBA00023049"/>
    </source>
</evidence>
<dbReference type="KEGG" id="tpv:TP02_0201"/>
<dbReference type="InterPro" id="IPR037518">
    <property type="entry name" value="MPN"/>
</dbReference>
<evidence type="ECO:0000256" key="3">
    <source>
        <dbReference type="ARBA" id="ARBA00022801"/>
    </source>
</evidence>
<dbReference type="PANTHER" id="PTHR10410">
    <property type="entry name" value="EUKARYOTIC TRANSLATION INITIATION FACTOR 3 -RELATED"/>
    <property type="match status" value="1"/>
</dbReference>
<dbReference type="GeneID" id="3501433"/>
<accession>Q4N5U0</accession>
<keyword evidence="6" id="KW-0482">Metalloprotease</keyword>
<dbReference type="eggNOG" id="KOG1555">
    <property type="taxonomic scope" value="Eukaryota"/>
</dbReference>
<dbReference type="EMBL" id="AAGK01000002">
    <property type="protein sequence ID" value="EAN32483.1"/>
    <property type="molecule type" value="Genomic_DNA"/>
</dbReference>
<evidence type="ECO:0000256" key="2">
    <source>
        <dbReference type="ARBA" id="ARBA00022723"/>
    </source>
</evidence>
<dbReference type="InterPro" id="IPR056263">
    <property type="entry name" value="RPN11_C"/>
</dbReference>
<evidence type="ECO:0000313" key="9">
    <source>
        <dbReference type="Proteomes" id="UP000001949"/>
    </source>
</evidence>
<reference evidence="8 9" key="1">
    <citation type="journal article" date="2005" name="Science">
        <title>Genome sequence of Theileria parva, a bovine pathogen that transforms lymphocytes.</title>
        <authorList>
            <person name="Gardner M.J."/>
            <person name="Bishop R."/>
            <person name="Shah T."/>
            <person name="de Villiers E.P."/>
            <person name="Carlton J.M."/>
            <person name="Hall N."/>
            <person name="Ren Q."/>
            <person name="Paulsen I.T."/>
            <person name="Pain A."/>
            <person name="Berriman M."/>
            <person name="Wilson R.J.M."/>
            <person name="Sato S."/>
            <person name="Ralph S.A."/>
            <person name="Mann D.J."/>
            <person name="Xiong Z."/>
            <person name="Shallom S.J."/>
            <person name="Weidman J."/>
            <person name="Jiang L."/>
            <person name="Lynn J."/>
            <person name="Weaver B."/>
            <person name="Shoaibi A."/>
            <person name="Domingo A.R."/>
            <person name="Wasawo D."/>
            <person name="Crabtree J."/>
            <person name="Wortman J.R."/>
            <person name="Haas B."/>
            <person name="Angiuoli S.V."/>
            <person name="Creasy T.H."/>
            <person name="Lu C."/>
            <person name="Suh B."/>
            <person name="Silva J.C."/>
            <person name="Utterback T.R."/>
            <person name="Feldblyum T.V."/>
            <person name="Pertea M."/>
            <person name="Allen J."/>
            <person name="Nierman W.C."/>
            <person name="Taracha E.L.N."/>
            <person name="Salzberg S.L."/>
            <person name="White O.R."/>
            <person name="Fitzhugh H.A."/>
            <person name="Morzaria S."/>
            <person name="Venter J.C."/>
            <person name="Fraser C.M."/>
            <person name="Nene V."/>
        </authorList>
    </citation>
    <scope>NUCLEOTIDE SEQUENCE [LARGE SCALE GENOMIC DNA]</scope>
    <source>
        <strain evidence="8 9">Muguga</strain>
    </source>
</reference>
<keyword evidence="5 8" id="KW-0647">Proteasome</keyword>
<protein>
    <submittedName>
        <fullName evidence="8">Proteasome regulatory subunit, putative</fullName>
    </submittedName>
</protein>
<dbReference type="InParanoid" id="Q4N5U0"/>
<organism evidence="8 9">
    <name type="scientific">Theileria parva</name>
    <name type="common">East coast fever infection agent</name>
    <dbReference type="NCBI Taxonomy" id="5875"/>
    <lineage>
        <taxon>Eukaryota</taxon>
        <taxon>Sar</taxon>
        <taxon>Alveolata</taxon>
        <taxon>Apicomplexa</taxon>
        <taxon>Aconoidasida</taxon>
        <taxon>Piroplasmida</taxon>
        <taxon>Theileriidae</taxon>
        <taxon>Theileria</taxon>
    </lineage>
</organism>
<keyword evidence="3" id="KW-0378">Hydrolase</keyword>
<dbReference type="GO" id="GO:0046872">
    <property type="term" value="F:metal ion binding"/>
    <property type="evidence" value="ECO:0007669"/>
    <property type="project" value="UniProtKB-KW"/>
</dbReference>
<evidence type="ECO:0000256" key="4">
    <source>
        <dbReference type="ARBA" id="ARBA00022833"/>
    </source>
</evidence>
<dbReference type="FunFam" id="3.40.140.10:FF:000026">
    <property type="entry name" value="26S proteasome non-ATPase regulatory subunit 14"/>
    <property type="match status" value="1"/>
</dbReference>
<dbReference type="GO" id="GO:0006508">
    <property type="term" value="P:proteolysis"/>
    <property type="evidence" value="ECO:0007669"/>
    <property type="project" value="UniProtKB-KW"/>
</dbReference>
<dbReference type="InterPro" id="IPR050242">
    <property type="entry name" value="JAMM_MPN+_peptidase_M67A"/>
</dbReference>
<dbReference type="MEROPS" id="M67.A10"/>
<keyword evidence="2" id="KW-0479">Metal-binding</keyword>
<evidence type="ECO:0000259" key="7">
    <source>
        <dbReference type="PROSITE" id="PS50249"/>
    </source>
</evidence>
<dbReference type="VEuPathDB" id="PiroplasmaDB:TpMuguga_02g00201"/>